<evidence type="ECO:0000313" key="1">
    <source>
        <dbReference type="EMBL" id="KAI4341344.1"/>
    </source>
</evidence>
<comment type="caution">
    <text evidence="1">The sequence shown here is derived from an EMBL/GenBank/DDBJ whole genome shotgun (WGS) entry which is preliminary data.</text>
</comment>
<dbReference type="Proteomes" id="UP001057402">
    <property type="component" value="Chromosome 7"/>
</dbReference>
<sequence>MAPPEHRRQFKRPAISDQQRRRELSLQRQAQNRLDAQHRARCLASSALSFETAECEPECPEVELELGSENEGDGGVGSPHEEFDVRKASKLRGAQARKWFARQLILPEWMIDIPDRLSLEWYVFVRPSGNRCFVVSSNGITVSRLRNGSILHRFPSALPGGSRFRDSSGPAQTYSILDCIFHEADQTYYVIDMVCWRGYSLYDCTAEFRFFWINSKLAECGACEPPSQNHRYRFSPVTVYNCDHGGLIAAYTGPVPYAKDGLLFYNKQAHYQTGNTPLALVWKDDNCSQYVIDTDNKGNIPSKQHLVLELQDDLKVTTSDDPPVEILLHGQGLRSEVNRARAFADSYSKVIFQYTVRRSPLKMEDLLFSLSSGNDLENRPADVEMAGE</sequence>
<protein>
    <submittedName>
        <fullName evidence="1">Uncharacterized protein</fullName>
    </submittedName>
</protein>
<reference evidence="2" key="1">
    <citation type="journal article" date="2023" name="Front. Plant Sci.">
        <title>Chromosomal-level genome assembly of Melastoma candidum provides insights into trichome evolution.</title>
        <authorList>
            <person name="Zhong Y."/>
            <person name="Wu W."/>
            <person name="Sun C."/>
            <person name="Zou P."/>
            <person name="Liu Y."/>
            <person name="Dai S."/>
            <person name="Zhou R."/>
        </authorList>
    </citation>
    <scope>NUCLEOTIDE SEQUENCE [LARGE SCALE GENOMIC DNA]</scope>
</reference>
<accession>A0ACB9P0L7</accession>
<dbReference type="EMBL" id="CM042886">
    <property type="protein sequence ID" value="KAI4341344.1"/>
    <property type="molecule type" value="Genomic_DNA"/>
</dbReference>
<organism evidence="1 2">
    <name type="scientific">Melastoma candidum</name>
    <dbReference type="NCBI Taxonomy" id="119954"/>
    <lineage>
        <taxon>Eukaryota</taxon>
        <taxon>Viridiplantae</taxon>
        <taxon>Streptophyta</taxon>
        <taxon>Embryophyta</taxon>
        <taxon>Tracheophyta</taxon>
        <taxon>Spermatophyta</taxon>
        <taxon>Magnoliopsida</taxon>
        <taxon>eudicotyledons</taxon>
        <taxon>Gunneridae</taxon>
        <taxon>Pentapetalae</taxon>
        <taxon>rosids</taxon>
        <taxon>malvids</taxon>
        <taxon>Myrtales</taxon>
        <taxon>Melastomataceae</taxon>
        <taxon>Melastomatoideae</taxon>
        <taxon>Melastomateae</taxon>
        <taxon>Melastoma</taxon>
    </lineage>
</organism>
<proteinExistence type="predicted"/>
<gene>
    <name evidence="1" type="ORF">MLD38_026078</name>
</gene>
<keyword evidence="2" id="KW-1185">Reference proteome</keyword>
<name>A0ACB9P0L7_9MYRT</name>
<evidence type="ECO:0000313" key="2">
    <source>
        <dbReference type="Proteomes" id="UP001057402"/>
    </source>
</evidence>